<dbReference type="InterPro" id="IPR018968">
    <property type="entry name" value="Phasin"/>
</dbReference>
<organism evidence="2 3">
    <name type="scientific">Undibacter mobilis</name>
    <dbReference type="NCBI Taxonomy" id="2292256"/>
    <lineage>
        <taxon>Bacteria</taxon>
        <taxon>Pseudomonadati</taxon>
        <taxon>Pseudomonadota</taxon>
        <taxon>Alphaproteobacteria</taxon>
        <taxon>Hyphomicrobiales</taxon>
        <taxon>Nitrobacteraceae</taxon>
        <taxon>Undibacter</taxon>
    </lineage>
</organism>
<dbReference type="AlphaFoldDB" id="A0A371BB71"/>
<comment type="caution">
    <text evidence="2">The sequence shown here is derived from an EMBL/GenBank/DDBJ whole genome shotgun (WGS) entry which is preliminary data.</text>
</comment>
<dbReference type="InterPro" id="IPR010234">
    <property type="entry name" value="Phasin_subfam-2"/>
</dbReference>
<keyword evidence="3" id="KW-1185">Reference proteome</keyword>
<sequence>MTTMTEETYTPKVVAMNTDAMFQMPKFEVPTMEVPPAFREFAEKGIAQAKDGYDKMKANAEKATETLETTYSIASKGCADYGLKLIETARANSNAAYDLMAELMGAKSYSDFVGLSTAYMRNRFDAFNAQAKELSEHAQKVATETAEPIKESFAKFSKAA</sequence>
<dbReference type="Pfam" id="PF09361">
    <property type="entry name" value="Phasin_2"/>
    <property type="match status" value="1"/>
</dbReference>
<protein>
    <submittedName>
        <fullName evidence="2">Phasin</fullName>
    </submittedName>
</protein>
<evidence type="ECO:0000259" key="1">
    <source>
        <dbReference type="Pfam" id="PF09361"/>
    </source>
</evidence>
<name>A0A371BB71_9BRAD</name>
<dbReference type="NCBIfam" id="TIGR01985">
    <property type="entry name" value="phasin_2"/>
    <property type="match status" value="1"/>
</dbReference>
<feature type="domain" description="Phasin" evidence="1">
    <location>
        <begin position="55"/>
        <end position="152"/>
    </location>
</feature>
<proteinExistence type="predicted"/>
<reference evidence="3" key="1">
    <citation type="submission" date="2018-08" db="EMBL/GenBank/DDBJ databases">
        <authorList>
            <person name="Kim S.-J."/>
            <person name="Jung G.-Y."/>
        </authorList>
    </citation>
    <scope>NUCLEOTIDE SEQUENCE [LARGE SCALE GENOMIC DNA]</scope>
    <source>
        <strain evidence="3">GY_H</strain>
    </source>
</reference>
<dbReference type="EMBL" id="QRGO01000001">
    <property type="protein sequence ID" value="RDV04621.1"/>
    <property type="molecule type" value="Genomic_DNA"/>
</dbReference>
<evidence type="ECO:0000313" key="3">
    <source>
        <dbReference type="Proteomes" id="UP000263993"/>
    </source>
</evidence>
<dbReference type="OrthoDB" id="8253205at2"/>
<dbReference type="Proteomes" id="UP000263993">
    <property type="component" value="Unassembled WGS sequence"/>
</dbReference>
<accession>A0A371BB71</accession>
<evidence type="ECO:0000313" key="2">
    <source>
        <dbReference type="EMBL" id="RDV04621.1"/>
    </source>
</evidence>
<gene>
    <name evidence="2" type="ORF">DXH78_08620</name>
</gene>